<keyword evidence="3" id="KW-1185">Reference proteome</keyword>
<evidence type="ECO:0000313" key="2">
    <source>
        <dbReference type="EMBL" id="OSQ40929.1"/>
    </source>
</evidence>
<dbReference type="PROSITE" id="PS51257">
    <property type="entry name" value="PROKAR_LIPOPROTEIN"/>
    <property type="match status" value="1"/>
</dbReference>
<dbReference type="EMBL" id="JFKA01000001">
    <property type="protein sequence ID" value="OSQ40929.1"/>
    <property type="molecule type" value="Genomic_DNA"/>
</dbReference>
<dbReference type="Proteomes" id="UP000193391">
    <property type="component" value="Unassembled WGS sequence"/>
</dbReference>
<accession>A0A1Y2L7Y0</accession>
<organism evidence="2 3">
    <name type="scientific">Thalassospira mesophila</name>
    <dbReference type="NCBI Taxonomy" id="1293891"/>
    <lineage>
        <taxon>Bacteria</taxon>
        <taxon>Pseudomonadati</taxon>
        <taxon>Pseudomonadota</taxon>
        <taxon>Alphaproteobacteria</taxon>
        <taxon>Rhodospirillales</taxon>
        <taxon>Thalassospiraceae</taxon>
        <taxon>Thalassospira</taxon>
    </lineage>
</organism>
<protein>
    <recommendedName>
        <fullName evidence="4">Lipoprotein</fullName>
    </recommendedName>
</protein>
<proteinExistence type="predicted"/>
<feature type="chain" id="PRO_5013345189" description="Lipoprotein" evidence="1">
    <location>
        <begin position="19"/>
        <end position="150"/>
    </location>
</feature>
<dbReference type="AlphaFoldDB" id="A0A1Y2L7Y0"/>
<evidence type="ECO:0000256" key="1">
    <source>
        <dbReference type="SAM" id="SignalP"/>
    </source>
</evidence>
<dbReference type="OrthoDB" id="7349822at2"/>
<reference evidence="2 3" key="1">
    <citation type="submission" date="2014-03" db="EMBL/GenBank/DDBJ databases">
        <title>The draft genome sequence of Thalassospira mesophila JCM 18969.</title>
        <authorList>
            <person name="Lai Q."/>
            <person name="Shao Z."/>
        </authorList>
    </citation>
    <scope>NUCLEOTIDE SEQUENCE [LARGE SCALE GENOMIC DNA]</scope>
    <source>
        <strain evidence="2 3">JCM 18969</strain>
    </source>
</reference>
<keyword evidence="1" id="KW-0732">Signal</keyword>
<name>A0A1Y2L7Y0_9PROT</name>
<sequence length="150" mass="16538">MQRFARIFAFLLIFPVLAGCNDEVKAEPGPDEITTAVIERFRNDPYARVAHVENVHKTNSVSGGDGVVTVMVSYDMVFDRSISDFADDVVEQSKQAENLDAAGAAARDAVDVLKMKMLALKEGGFTVGDRRGVSNEIRLVKSEKGWIYRP</sequence>
<comment type="caution">
    <text evidence="2">The sequence shown here is derived from an EMBL/GenBank/DDBJ whole genome shotgun (WGS) entry which is preliminary data.</text>
</comment>
<dbReference type="RefSeq" id="WP_085578577.1">
    <property type="nucleotide sequence ID" value="NZ_JFKA01000001.1"/>
</dbReference>
<feature type="signal peptide" evidence="1">
    <location>
        <begin position="1"/>
        <end position="18"/>
    </location>
</feature>
<evidence type="ECO:0000313" key="3">
    <source>
        <dbReference type="Proteomes" id="UP000193391"/>
    </source>
</evidence>
<evidence type="ECO:0008006" key="4">
    <source>
        <dbReference type="Google" id="ProtNLM"/>
    </source>
</evidence>
<gene>
    <name evidence="2" type="ORF">TMES_01005</name>
</gene>